<sequence>MRWLFEAFLNYAKFSGRARRKEYWGYFITQFCMFSVCLTIDIYNHGFPSFDILHYPVTVTWLLISIVPTFGVGVRRLHDLNLSGWWLIFGAIPGVALVIFFIALFRGTKGTNRYGCDPIGIFSRGI</sequence>
<protein>
    <submittedName>
        <fullName evidence="2">Uncharacterized protein</fullName>
    </submittedName>
</protein>
<name>A0A135I8X1_9GAMM</name>
<organism evidence="2 3">
    <name type="scientific">Enterovibrio coralii</name>
    <dbReference type="NCBI Taxonomy" id="294935"/>
    <lineage>
        <taxon>Bacteria</taxon>
        <taxon>Pseudomonadati</taxon>
        <taxon>Pseudomonadota</taxon>
        <taxon>Gammaproteobacteria</taxon>
        <taxon>Vibrionales</taxon>
        <taxon>Vibrionaceae</taxon>
        <taxon>Enterovibrio</taxon>
    </lineage>
</organism>
<reference evidence="2 3" key="1">
    <citation type="submission" date="2015-11" db="EMBL/GenBank/DDBJ databases">
        <title>Genomic Taxonomy of the Vibrionaceae.</title>
        <authorList>
            <person name="Gomez-Gil B."/>
            <person name="Enciso-Ibarra J."/>
        </authorList>
    </citation>
    <scope>NUCLEOTIDE SEQUENCE [LARGE SCALE GENOMIC DNA]</scope>
    <source>
        <strain evidence="2 3">CAIM 912</strain>
    </source>
</reference>
<dbReference type="PANTHER" id="PTHR34980">
    <property type="entry name" value="INNER MEMBRANE PROTEIN-RELATED-RELATED"/>
    <property type="match status" value="1"/>
</dbReference>
<dbReference type="EMBL" id="LNTY01000033">
    <property type="protein sequence ID" value="KXF81899.1"/>
    <property type="molecule type" value="Genomic_DNA"/>
</dbReference>
<feature type="transmembrane region" description="Helical" evidence="1">
    <location>
        <begin position="23"/>
        <end position="43"/>
    </location>
</feature>
<dbReference type="GO" id="GO:0005886">
    <property type="term" value="C:plasma membrane"/>
    <property type="evidence" value="ECO:0007669"/>
    <property type="project" value="TreeGrafter"/>
</dbReference>
<dbReference type="OrthoDB" id="9812349at2"/>
<dbReference type="RefSeq" id="WP_067415562.1">
    <property type="nucleotide sequence ID" value="NZ_LNTY01000033.1"/>
</dbReference>
<dbReference type="AlphaFoldDB" id="A0A135I8X1"/>
<keyword evidence="1" id="KW-0812">Transmembrane</keyword>
<comment type="caution">
    <text evidence="2">The sequence shown here is derived from an EMBL/GenBank/DDBJ whole genome shotgun (WGS) entry which is preliminary data.</text>
</comment>
<evidence type="ECO:0000313" key="2">
    <source>
        <dbReference type="EMBL" id="KXF81899.1"/>
    </source>
</evidence>
<evidence type="ECO:0000256" key="1">
    <source>
        <dbReference type="SAM" id="Phobius"/>
    </source>
</evidence>
<evidence type="ECO:0000313" key="3">
    <source>
        <dbReference type="Proteomes" id="UP000070529"/>
    </source>
</evidence>
<feature type="transmembrane region" description="Helical" evidence="1">
    <location>
        <begin position="85"/>
        <end position="105"/>
    </location>
</feature>
<keyword evidence="1" id="KW-1133">Transmembrane helix</keyword>
<feature type="transmembrane region" description="Helical" evidence="1">
    <location>
        <begin position="55"/>
        <end position="73"/>
    </location>
</feature>
<dbReference type="Pfam" id="PF05656">
    <property type="entry name" value="DUF805"/>
    <property type="match status" value="1"/>
</dbReference>
<gene>
    <name evidence="2" type="ORF">ATN88_20685</name>
</gene>
<proteinExistence type="predicted"/>
<dbReference type="Proteomes" id="UP000070529">
    <property type="component" value="Unassembled WGS sequence"/>
</dbReference>
<accession>A0A135I8X1</accession>
<dbReference type="PANTHER" id="PTHR34980:SF2">
    <property type="entry name" value="INNER MEMBRANE PROTEIN YHAH-RELATED"/>
    <property type="match status" value="1"/>
</dbReference>
<dbReference type="InterPro" id="IPR008523">
    <property type="entry name" value="DUF805"/>
</dbReference>
<keyword evidence="3" id="KW-1185">Reference proteome</keyword>
<keyword evidence="1" id="KW-0472">Membrane</keyword>